<organism evidence="10 11">
    <name type="scientific">Marchantia polymorpha subsp. ruderalis</name>
    <dbReference type="NCBI Taxonomy" id="1480154"/>
    <lineage>
        <taxon>Eukaryota</taxon>
        <taxon>Viridiplantae</taxon>
        <taxon>Streptophyta</taxon>
        <taxon>Embryophyta</taxon>
        <taxon>Marchantiophyta</taxon>
        <taxon>Marchantiopsida</taxon>
        <taxon>Marchantiidae</taxon>
        <taxon>Marchantiales</taxon>
        <taxon>Marchantiaceae</taxon>
        <taxon>Marchantia</taxon>
    </lineage>
</organism>
<keyword evidence="2" id="KW-0808">Transferase</keyword>
<proteinExistence type="predicted"/>
<keyword evidence="3 8" id="KW-0812">Transmembrane</keyword>
<keyword evidence="5" id="KW-0333">Golgi apparatus</keyword>
<evidence type="ECO:0000259" key="9">
    <source>
        <dbReference type="Pfam" id="PF00535"/>
    </source>
</evidence>
<keyword evidence="7" id="KW-0961">Cell wall biogenesis/degradation</keyword>
<evidence type="ECO:0000256" key="8">
    <source>
        <dbReference type="SAM" id="Phobius"/>
    </source>
</evidence>
<dbReference type="EMBL" id="LVLJ01001566">
    <property type="protein sequence ID" value="OAE28929.1"/>
    <property type="molecule type" value="Genomic_DNA"/>
</dbReference>
<evidence type="ECO:0000256" key="4">
    <source>
        <dbReference type="ARBA" id="ARBA00022989"/>
    </source>
</evidence>
<feature type="domain" description="Glycosyltransferase 2-like" evidence="9">
    <location>
        <begin position="119"/>
        <end position="220"/>
    </location>
</feature>
<comment type="caution">
    <text evidence="10">The sequence shown here is derived from an EMBL/GenBank/DDBJ whole genome shotgun (WGS) entry which is preliminary data.</text>
</comment>
<evidence type="ECO:0000256" key="7">
    <source>
        <dbReference type="ARBA" id="ARBA00023316"/>
    </source>
</evidence>
<sequence length="235" mass="26953">MARLGSEFKSLVQPAANEDVVETLSSLWMRLRAPVIAPMVQFSINVCLVMVFMLFMERIYMCTVLFYVKLFRRTPNKMYKFEPMKDDVELGNSHYPMVLVQVFQLSIGAACGLAWPADRIIIQILDDSTDPEIKSMVQAECQRWAGKGINIKYEVRPNRVGYKAGALREGMKRSYVRLCDYVAIFDADFQPESDFLNRTIPYLVHNADVGLVQARWKFESDQSIDLSRSVSARRA</sequence>
<name>A0A176W7H2_MARPO</name>
<comment type="subcellular location">
    <subcellularLocation>
        <location evidence="1">Golgi apparatus membrane</location>
        <topology evidence="1">Multi-pass membrane protein</topology>
    </subcellularLocation>
</comment>
<dbReference type="Gene3D" id="3.90.550.10">
    <property type="entry name" value="Spore Coat Polysaccharide Biosynthesis Protein SpsA, Chain A"/>
    <property type="match status" value="1"/>
</dbReference>
<gene>
    <name evidence="10" type="ORF">AXG93_2960s1060</name>
</gene>
<dbReference type="GO" id="GO:0051753">
    <property type="term" value="F:mannan synthase activity"/>
    <property type="evidence" value="ECO:0007669"/>
    <property type="project" value="TreeGrafter"/>
</dbReference>
<reference evidence="10" key="1">
    <citation type="submission" date="2016-03" db="EMBL/GenBank/DDBJ databases">
        <title>Mechanisms controlling the formation of the plant cell surface in tip-growing cells are functionally conserved among land plants.</title>
        <authorList>
            <person name="Honkanen S."/>
            <person name="Jones V.A."/>
            <person name="Morieri G."/>
            <person name="Champion C."/>
            <person name="Hetherington A.J."/>
            <person name="Kelly S."/>
            <person name="Saint-Marcoux D."/>
            <person name="Proust H."/>
            <person name="Prescott H."/>
            <person name="Dolan L."/>
        </authorList>
    </citation>
    <scope>NUCLEOTIDE SEQUENCE [LARGE SCALE GENOMIC DNA]</scope>
    <source>
        <tissue evidence="10">Whole gametophyte</tissue>
    </source>
</reference>
<dbReference type="InterPro" id="IPR029044">
    <property type="entry name" value="Nucleotide-diphossugar_trans"/>
</dbReference>
<evidence type="ECO:0000313" key="10">
    <source>
        <dbReference type="EMBL" id="OAE28929.1"/>
    </source>
</evidence>
<keyword evidence="4 8" id="KW-1133">Transmembrane helix</keyword>
<keyword evidence="6 8" id="KW-0472">Membrane</keyword>
<dbReference type="Pfam" id="PF00535">
    <property type="entry name" value="Glycos_transf_2"/>
    <property type="match status" value="1"/>
</dbReference>
<evidence type="ECO:0000256" key="5">
    <source>
        <dbReference type="ARBA" id="ARBA00023034"/>
    </source>
</evidence>
<keyword evidence="11" id="KW-1185">Reference proteome</keyword>
<evidence type="ECO:0000256" key="1">
    <source>
        <dbReference type="ARBA" id="ARBA00004653"/>
    </source>
</evidence>
<evidence type="ECO:0000256" key="6">
    <source>
        <dbReference type="ARBA" id="ARBA00023136"/>
    </source>
</evidence>
<dbReference type="PANTHER" id="PTHR32044">
    <property type="entry name" value="GLUCOMANNAN 4-BETA-MANNOSYLTRANSFERASE 9"/>
    <property type="match status" value="1"/>
</dbReference>
<dbReference type="GO" id="GO:0000139">
    <property type="term" value="C:Golgi membrane"/>
    <property type="evidence" value="ECO:0007669"/>
    <property type="project" value="UniProtKB-SubCell"/>
</dbReference>
<dbReference type="GO" id="GO:0071555">
    <property type="term" value="P:cell wall organization"/>
    <property type="evidence" value="ECO:0007669"/>
    <property type="project" value="UniProtKB-KW"/>
</dbReference>
<dbReference type="PANTHER" id="PTHR32044:SF77">
    <property type="entry name" value="GLUCOMANNAN 4-BETA-MANNOSYLTRANSFERASE 9"/>
    <property type="match status" value="1"/>
</dbReference>
<evidence type="ECO:0000256" key="3">
    <source>
        <dbReference type="ARBA" id="ARBA00022692"/>
    </source>
</evidence>
<evidence type="ECO:0000313" key="11">
    <source>
        <dbReference type="Proteomes" id="UP000077202"/>
    </source>
</evidence>
<dbReference type="AlphaFoldDB" id="A0A176W7H2"/>
<feature type="transmembrane region" description="Helical" evidence="8">
    <location>
        <begin position="42"/>
        <end position="68"/>
    </location>
</feature>
<evidence type="ECO:0000256" key="2">
    <source>
        <dbReference type="ARBA" id="ARBA00022679"/>
    </source>
</evidence>
<dbReference type="SUPFAM" id="SSF53448">
    <property type="entry name" value="Nucleotide-diphospho-sugar transferases"/>
    <property type="match status" value="1"/>
</dbReference>
<dbReference type="Proteomes" id="UP000077202">
    <property type="component" value="Unassembled WGS sequence"/>
</dbReference>
<protein>
    <recommendedName>
        <fullName evidence="9">Glycosyltransferase 2-like domain-containing protein</fullName>
    </recommendedName>
</protein>
<dbReference type="InterPro" id="IPR001173">
    <property type="entry name" value="Glyco_trans_2-like"/>
</dbReference>
<accession>A0A176W7H2</accession>